<feature type="domain" description="DUF7379" evidence="2">
    <location>
        <begin position="263"/>
        <end position="438"/>
    </location>
</feature>
<dbReference type="Proteomes" id="UP000004664">
    <property type="component" value="Unassembled WGS sequence"/>
</dbReference>
<organism evidence="3 4">
    <name type="scientific">Methylobacter tundripaludum (strain ATCC BAA-1195 / DSM 17260 / SV96)</name>
    <dbReference type="NCBI Taxonomy" id="697282"/>
    <lineage>
        <taxon>Bacteria</taxon>
        <taxon>Pseudomonadati</taxon>
        <taxon>Pseudomonadota</taxon>
        <taxon>Gammaproteobacteria</taxon>
        <taxon>Methylococcales</taxon>
        <taxon>Methylococcaceae</taxon>
        <taxon>Methylobacter</taxon>
    </lineage>
</organism>
<proteinExistence type="predicted"/>
<evidence type="ECO:0000313" key="3">
    <source>
        <dbReference type="EMBL" id="EGW23129.1"/>
    </source>
</evidence>
<feature type="transmembrane region" description="Helical" evidence="1">
    <location>
        <begin position="391"/>
        <end position="411"/>
    </location>
</feature>
<protein>
    <recommendedName>
        <fullName evidence="2">DUF7379 domain-containing protein</fullName>
    </recommendedName>
</protein>
<dbReference type="OrthoDB" id="869379at2"/>
<keyword evidence="4" id="KW-1185">Reference proteome</keyword>
<dbReference type="EMBL" id="JH109152">
    <property type="protein sequence ID" value="EGW23129.1"/>
    <property type="molecule type" value="Genomic_DNA"/>
</dbReference>
<name>G3IWS0_METTV</name>
<dbReference type="InterPro" id="IPR029058">
    <property type="entry name" value="AB_hydrolase_fold"/>
</dbReference>
<dbReference type="SUPFAM" id="SSF53474">
    <property type="entry name" value="alpha/beta-Hydrolases"/>
    <property type="match status" value="1"/>
</dbReference>
<accession>G3IWS0</accession>
<sequence length="540" mass="60711">MAFFNREGENPSFEFDGYQVRLASGTSFFRGDTIRTEEPPQEGIWLELGEENYRLIGNTLFTIDAAEKKHGLLSGIPPRLHIELTLQNPKQWYVKGYIVLILDNDRTSLVDWAVANPTLDTSSFFEPNLGNAAIYFDIPLVSSTREFTRTELLITTPDGRVNFLEQISQWEDGQQLTFGVFSFEDNKILHHLRRPYQLWPLLGLHPMLRDELFGLAEYFAKKADRRLKRNTGGNEQLQIILADGDTREATPQDLQQMQGNRALLLCHGILSSTKGAFTGILNDPVFMTHLHQRYAQNILAWDHYTLSKTTSQNATDLLANLNNLHDVELDIICHSRGAGVVRNFIENPSNRRQLAQQGIRINKIAFVAGACLGSQLAEAKNTNRLFRRLNMLFWCFGGAPAGFTSGILIVLKLLATVAQKMPGVEAMNPTGSEIATLNGYGQTAAIEYHYIRANYDIRFLPPKLIEEILWDAGVFDGAANDLVVPYEGASASSKYLHSYPGMRDHDALPFGSPTGSQGKVWHINFFDQDETKNELISFLP</sequence>
<keyword evidence="1" id="KW-1133">Transmembrane helix</keyword>
<dbReference type="Pfam" id="PF24096">
    <property type="entry name" value="DUF7379"/>
    <property type="match status" value="1"/>
</dbReference>
<dbReference type="eggNOG" id="COG1075">
    <property type="taxonomic scope" value="Bacteria"/>
</dbReference>
<dbReference type="RefSeq" id="WP_006891235.1">
    <property type="nucleotide sequence ID" value="NZ_JH109152.1"/>
</dbReference>
<dbReference type="Gene3D" id="3.40.50.1820">
    <property type="entry name" value="alpha/beta hydrolase"/>
    <property type="match status" value="1"/>
</dbReference>
<evidence type="ECO:0000256" key="1">
    <source>
        <dbReference type="SAM" id="Phobius"/>
    </source>
</evidence>
<keyword evidence="1" id="KW-0472">Membrane</keyword>
<evidence type="ECO:0000259" key="2">
    <source>
        <dbReference type="Pfam" id="PF24096"/>
    </source>
</evidence>
<keyword evidence="1" id="KW-0812">Transmembrane</keyword>
<dbReference type="AlphaFoldDB" id="G3IWS0"/>
<gene>
    <name evidence="3" type="ORF">Mettu_1969</name>
</gene>
<dbReference type="HOGENOM" id="CLU_504144_0_0_6"/>
<evidence type="ECO:0000313" key="4">
    <source>
        <dbReference type="Proteomes" id="UP000004664"/>
    </source>
</evidence>
<dbReference type="InterPro" id="IPR055803">
    <property type="entry name" value="DUF7379"/>
</dbReference>
<reference evidence="3 4" key="1">
    <citation type="submission" date="2011-06" db="EMBL/GenBank/DDBJ databases">
        <title>Genomic sequence of Methylobacter tundripaludum SV96.</title>
        <authorList>
            <consortium name="US DOE Joint Genome Institute"/>
            <person name="Lucas S."/>
            <person name="Han J."/>
            <person name="Lapidus A."/>
            <person name="Cheng J.-F."/>
            <person name="Goodwin L."/>
            <person name="Pitluck S."/>
            <person name="Held B."/>
            <person name="Detter J.C."/>
            <person name="Han C."/>
            <person name="Tapia R."/>
            <person name="Land M."/>
            <person name="Hauser L."/>
            <person name="Kyrpides N."/>
            <person name="Ivanova N."/>
            <person name="Ovchinnikova G."/>
            <person name="Pagani I."/>
            <person name="Klotz M.G."/>
            <person name="Dispirito A.A."/>
            <person name="Murrell J.C."/>
            <person name="Dunfield P."/>
            <person name="Kalyuzhnaya M.G."/>
            <person name="Svenning M."/>
            <person name="Trotsenko Y.A."/>
            <person name="Stein L.Y."/>
            <person name="Woyke T."/>
        </authorList>
    </citation>
    <scope>NUCLEOTIDE SEQUENCE [LARGE SCALE GENOMIC DNA]</scope>
    <source>
        <strain evidence="4">ATCC BAA-1195 / DSM 17260 / SV96</strain>
    </source>
</reference>